<reference evidence="2" key="2">
    <citation type="journal article" date="2023" name="Food Microbiol.">
        <title>Evaluation of the fermentation potential of lactic acid bacteria isolated from herbs, fruits and vegetables as starter cultures in nut-based milk alternatives.</title>
        <authorList>
            <person name="Huang W."/>
            <person name="Dong A."/>
            <person name="Pham H.T."/>
            <person name="Zhou C."/>
            <person name="Huo Z."/>
            <person name="Watjen A.P."/>
            <person name="Prakash S."/>
            <person name="Bang-Berthelsen C.H."/>
            <person name="Turner M.S."/>
        </authorList>
    </citation>
    <scope>NUCLEOTIDE SEQUENCE</scope>
    <source>
        <strain evidence="2">3</strain>
    </source>
</reference>
<keyword evidence="1" id="KW-1133">Transmembrane helix</keyword>
<evidence type="ECO:0000256" key="1">
    <source>
        <dbReference type="SAM" id="Phobius"/>
    </source>
</evidence>
<accession>A0A9X4SAN6</accession>
<evidence type="ECO:0000313" key="3">
    <source>
        <dbReference type="Proteomes" id="UP001152614"/>
    </source>
</evidence>
<gene>
    <name evidence="2" type="ORF">OGZ51_12650</name>
</gene>
<dbReference type="RefSeq" id="WP_201180050.1">
    <property type="nucleotide sequence ID" value="NZ_JADBCE010000045.1"/>
</dbReference>
<protein>
    <submittedName>
        <fullName evidence="2">Uncharacterized protein</fullName>
    </submittedName>
</protein>
<organism evidence="2 3">
    <name type="scientific">Lactococcus lactis</name>
    <dbReference type="NCBI Taxonomy" id="1358"/>
    <lineage>
        <taxon>Bacteria</taxon>
        <taxon>Bacillati</taxon>
        <taxon>Bacillota</taxon>
        <taxon>Bacilli</taxon>
        <taxon>Lactobacillales</taxon>
        <taxon>Streptococcaceae</taxon>
        <taxon>Lactococcus</taxon>
    </lineage>
</organism>
<evidence type="ECO:0000313" key="2">
    <source>
        <dbReference type="EMBL" id="MDG4984994.1"/>
    </source>
</evidence>
<keyword evidence="1" id="KW-0812">Transmembrane</keyword>
<feature type="transmembrane region" description="Helical" evidence="1">
    <location>
        <begin position="88"/>
        <end position="104"/>
    </location>
</feature>
<reference evidence="2" key="1">
    <citation type="submission" date="2022-10" db="EMBL/GenBank/DDBJ databases">
        <authorList>
            <person name="Turner M.S."/>
            <person name="Huang W."/>
        </authorList>
    </citation>
    <scope>NUCLEOTIDE SEQUENCE</scope>
    <source>
        <strain evidence="2">3</strain>
    </source>
</reference>
<dbReference type="EMBL" id="JAOWLY010000017">
    <property type="protein sequence ID" value="MDG4984994.1"/>
    <property type="molecule type" value="Genomic_DNA"/>
</dbReference>
<keyword evidence="1" id="KW-0472">Membrane</keyword>
<comment type="caution">
    <text evidence="2">The sequence shown here is derived from an EMBL/GenBank/DDBJ whole genome shotgun (WGS) entry which is preliminary data.</text>
</comment>
<proteinExistence type="predicted"/>
<dbReference type="Proteomes" id="UP001152614">
    <property type="component" value="Unassembled WGS sequence"/>
</dbReference>
<dbReference type="AlphaFoldDB" id="A0A9X4SAN6"/>
<sequence length="105" mass="11964">MNDKQKKIGTKWSGRNYTNINMGDKRVIVSTYTLSEEPVIELIDNSTIKINGYQFTITKKKNMFIINEEGVPRLVNSVIQIITGETKGLLLLGFIVIMILWIIFG</sequence>
<name>A0A9X4SAN6_9LACT</name>